<feature type="region of interest" description="Disordered" evidence="1">
    <location>
        <begin position="174"/>
        <end position="196"/>
    </location>
</feature>
<dbReference type="Proteomes" id="UP000799537">
    <property type="component" value="Unassembled WGS sequence"/>
</dbReference>
<evidence type="ECO:0000256" key="1">
    <source>
        <dbReference type="SAM" id="MobiDB-lite"/>
    </source>
</evidence>
<feature type="domain" description="DUF7735" evidence="3">
    <location>
        <begin position="22"/>
        <end position="170"/>
    </location>
</feature>
<evidence type="ECO:0000256" key="2">
    <source>
        <dbReference type="SAM" id="SignalP"/>
    </source>
</evidence>
<dbReference type="RefSeq" id="XP_033663261.1">
    <property type="nucleotide sequence ID" value="XM_033813920.1"/>
</dbReference>
<dbReference type="GeneID" id="54567192"/>
<proteinExistence type="predicted"/>
<feature type="chain" id="PRO_5025354291" description="DUF7735 domain-containing protein" evidence="2">
    <location>
        <begin position="17"/>
        <end position="238"/>
    </location>
</feature>
<keyword evidence="2" id="KW-0732">Signal</keyword>
<accession>A0A6A6C8Z2</accession>
<dbReference type="InterPro" id="IPR056637">
    <property type="entry name" value="DUF7735"/>
</dbReference>
<protein>
    <recommendedName>
        <fullName evidence="3">DUF7735 domain-containing protein</fullName>
    </recommendedName>
</protein>
<name>A0A6A6C8Z2_ZASCE</name>
<evidence type="ECO:0000259" key="3">
    <source>
        <dbReference type="Pfam" id="PF24870"/>
    </source>
</evidence>
<keyword evidence="5" id="KW-1185">Reference proteome</keyword>
<evidence type="ECO:0000313" key="4">
    <source>
        <dbReference type="EMBL" id="KAF2162372.1"/>
    </source>
</evidence>
<dbReference type="Pfam" id="PF24870">
    <property type="entry name" value="DUF7735"/>
    <property type="match status" value="1"/>
</dbReference>
<dbReference type="OrthoDB" id="4940591at2759"/>
<evidence type="ECO:0000313" key="5">
    <source>
        <dbReference type="Proteomes" id="UP000799537"/>
    </source>
</evidence>
<dbReference type="PANTHER" id="PTHR42029:SF3">
    <property type="entry name" value="AN04G07800"/>
    <property type="match status" value="1"/>
</dbReference>
<reference evidence="4" key="1">
    <citation type="journal article" date="2020" name="Stud. Mycol.">
        <title>101 Dothideomycetes genomes: a test case for predicting lifestyles and emergence of pathogens.</title>
        <authorList>
            <person name="Haridas S."/>
            <person name="Albert R."/>
            <person name="Binder M."/>
            <person name="Bloem J."/>
            <person name="Labutti K."/>
            <person name="Salamov A."/>
            <person name="Andreopoulos B."/>
            <person name="Baker S."/>
            <person name="Barry K."/>
            <person name="Bills G."/>
            <person name="Bluhm B."/>
            <person name="Cannon C."/>
            <person name="Castanera R."/>
            <person name="Culley D."/>
            <person name="Daum C."/>
            <person name="Ezra D."/>
            <person name="Gonzalez J."/>
            <person name="Henrissat B."/>
            <person name="Kuo A."/>
            <person name="Liang C."/>
            <person name="Lipzen A."/>
            <person name="Lutzoni F."/>
            <person name="Magnuson J."/>
            <person name="Mondo S."/>
            <person name="Nolan M."/>
            <person name="Ohm R."/>
            <person name="Pangilinan J."/>
            <person name="Park H.-J."/>
            <person name="Ramirez L."/>
            <person name="Alfaro M."/>
            <person name="Sun H."/>
            <person name="Tritt A."/>
            <person name="Yoshinaga Y."/>
            <person name="Zwiers L.-H."/>
            <person name="Turgeon B."/>
            <person name="Goodwin S."/>
            <person name="Spatafora J."/>
            <person name="Crous P."/>
            <person name="Grigoriev I."/>
        </authorList>
    </citation>
    <scope>NUCLEOTIDE SEQUENCE</scope>
    <source>
        <strain evidence="4">ATCC 36951</strain>
    </source>
</reference>
<gene>
    <name evidence="4" type="ORF">M409DRAFT_58466</name>
</gene>
<feature type="signal peptide" evidence="2">
    <location>
        <begin position="1"/>
        <end position="16"/>
    </location>
</feature>
<dbReference type="AlphaFoldDB" id="A0A6A6C8Z2"/>
<dbReference type="PANTHER" id="PTHR42029">
    <property type="entry name" value="AN04G07800"/>
    <property type="match status" value="1"/>
</dbReference>
<organism evidence="4 5">
    <name type="scientific">Zasmidium cellare ATCC 36951</name>
    <dbReference type="NCBI Taxonomy" id="1080233"/>
    <lineage>
        <taxon>Eukaryota</taxon>
        <taxon>Fungi</taxon>
        <taxon>Dikarya</taxon>
        <taxon>Ascomycota</taxon>
        <taxon>Pezizomycotina</taxon>
        <taxon>Dothideomycetes</taxon>
        <taxon>Dothideomycetidae</taxon>
        <taxon>Mycosphaerellales</taxon>
        <taxon>Mycosphaerellaceae</taxon>
        <taxon>Zasmidium</taxon>
    </lineage>
</organism>
<sequence>MYPLLLLMAAIAIATQDLPQLLLPTASPITTESDPYQCATEYLPEYFETSQPPQPTGALSSALLSWGHHLNSEEPCTFTGTKRLICPFPAPSRWCAFTTAAPTNMLPAWSSYGSSASSWWDEHSSSAVSLAQLCPSGWYNAMWRTPGGRTELNRTLIMSQCYEEALTTASTITPTEPATTSVPERTRNSPAVTITSGPSTIPGTVLDINGSGRNGPALLLLGLLTAITLLKQMTGGPC</sequence>
<dbReference type="EMBL" id="ML993614">
    <property type="protein sequence ID" value="KAF2162372.1"/>
    <property type="molecule type" value="Genomic_DNA"/>
</dbReference>